<evidence type="ECO:0000313" key="2">
    <source>
        <dbReference type="EMBL" id="GAA4926129.1"/>
    </source>
</evidence>
<evidence type="ECO:0008006" key="4">
    <source>
        <dbReference type="Google" id="ProtNLM"/>
    </source>
</evidence>
<sequence>MVPTQDGFRTVMAIGAAAALAALATAACLPRRPRAEDEGAGRPPSATFKEPAAR</sequence>
<comment type="caution">
    <text evidence="2">The sequence shown here is derived from an EMBL/GenBank/DDBJ whole genome shotgun (WGS) entry which is preliminary data.</text>
</comment>
<organism evidence="2 3">
    <name type="scientific">Streptomonospora halophila</name>
    <dbReference type="NCBI Taxonomy" id="427369"/>
    <lineage>
        <taxon>Bacteria</taxon>
        <taxon>Bacillati</taxon>
        <taxon>Actinomycetota</taxon>
        <taxon>Actinomycetes</taxon>
        <taxon>Streptosporangiales</taxon>
        <taxon>Nocardiopsidaceae</taxon>
        <taxon>Streptomonospora</taxon>
    </lineage>
</organism>
<evidence type="ECO:0000256" key="1">
    <source>
        <dbReference type="SAM" id="MobiDB-lite"/>
    </source>
</evidence>
<keyword evidence="3" id="KW-1185">Reference proteome</keyword>
<feature type="region of interest" description="Disordered" evidence="1">
    <location>
        <begin position="32"/>
        <end position="54"/>
    </location>
</feature>
<dbReference type="EMBL" id="BAABIK010000001">
    <property type="protein sequence ID" value="GAA4926129.1"/>
    <property type="molecule type" value="Genomic_DNA"/>
</dbReference>
<accession>A0ABP9G2B4</accession>
<evidence type="ECO:0000313" key="3">
    <source>
        <dbReference type="Proteomes" id="UP001499993"/>
    </source>
</evidence>
<protein>
    <recommendedName>
        <fullName evidence="4">Lipoprotein</fullName>
    </recommendedName>
</protein>
<name>A0ABP9G2B4_9ACTN</name>
<gene>
    <name evidence="2" type="ORF">GCM10023224_01060</name>
</gene>
<reference evidence="3" key="1">
    <citation type="journal article" date="2019" name="Int. J. Syst. Evol. Microbiol.">
        <title>The Global Catalogue of Microorganisms (GCM) 10K type strain sequencing project: providing services to taxonomists for standard genome sequencing and annotation.</title>
        <authorList>
            <consortium name="The Broad Institute Genomics Platform"/>
            <consortium name="The Broad Institute Genome Sequencing Center for Infectious Disease"/>
            <person name="Wu L."/>
            <person name="Ma J."/>
        </authorList>
    </citation>
    <scope>NUCLEOTIDE SEQUENCE [LARGE SCALE GENOMIC DNA]</scope>
    <source>
        <strain evidence="3">JCM 18123</strain>
    </source>
</reference>
<proteinExistence type="predicted"/>
<dbReference type="Proteomes" id="UP001499993">
    <property type="component" value="Unassembled WGS sequence"/>
</dbReference>
<dbReference type="RefSeq" id="WP_345555213.1">
    <property type="nucleotide sequence ID" value="NZ_BAABIK010000001.1"/>
</dbReference>